<organism evidence="1 2">
    <name type="scientific">Erwinia phage vB_EamM_Yoloswag</name>
    <dbReference type="NCBI Taxonomy" id="1958956"/>
    <lineage>
        <taxon>Viruses</taxon>
        <taxon>Duplodnaviria</taxon>
        <taxon>Heunggongvirae</taxon>
        <taxon>Uroviricota</taxon>
        <taxon>Caudoviricetes</taxon>
        <taxon>Yoloswagvirus</taxon>
        <taxon>Yoloswagvirus yoloswag</taxon>
    </lineage>
</organism>
<gene>
    <name evidence="1" type="ORF">YOLOSWAG_300</name>
</gene>
<name>A0A1S6L3L6_9CAUD</name>
<reference evidence="1 2" key="1">
    <citation type="submission" date="2017-01" db="EMBL/GenBank/DDBJ databases">
        <authorList>
            <person name="Mah S.A."/>
            <person name="Swanson W.J."/>
            <person name="Moy G.W."/>
            <person name="Vacquier V.D."/>
        </authorList>
    </citation>
    <scope>NUCLEOTIDE SEQUENCE [LARGE SCALE GENOMIC DNA]</scope>
</reference>
<dbReference type="EMBL" id="KY448244">
    <property type="protein sequence ID" value="AQT28770.1"/>
    <property type="molecule type" value="Genomic_DNA"/>
</dbReference>
<sequence length="146" mass="16674">MKQTFNERRKHVATLAIYVKLNKDSLTAFGQAAMKDRSAASAEQLAEFGMMQNRLHRFLWDEGLTAEIGLQASMNFDSNSSIGTNGHIYLHSDMSDGPGFHADFDHMIRGFQQICRDYGFEFTWRVFWCAEEYKSNLSYFVGGAHV</sequence>
<evidence type="ECO:0000313" key="1">
    <source>
        <dbReference type="EMBL" id="AQT28770.1"/>
    </source>
</evidence>
<protein>
    <submittedName>
        <fullName evidence="1">Uncharacterized protein</fullName>
    </submittedName>
</protein>
<keyword evidence="2" id="KW-1185">Reference proteome</keyword>
<evidence type="ECO:0000313" key="2">
    <source>
        <dbReference type="Proteomes" id="UP000221250"/>
    </source>
</evidence>
<dbReference type="Proteomes" id="UP000221250">
    <property type="component" value="Segment"/>
</dbReference>
<proteinExistence type="predicted"/>
<accession>A0A1S6L3L6</accession>